<keyword evidence="2" id="KW-0732">Signal</keyword>
<dbReference type="GO" id="GO:0016020">
    <property type="term" value="C:membrane"/>
    <property type="evidence" value="ECO:0007669"/>
    <property type="project" value="InterPro"/>
</dbReference>
<evidence type="ECO:0000313" key="4">
    <source>
        <dbReference type="Proteomes" id="UP000823964"/>
    </source>
</evidence>
<dbReference type="Pfam" id="PF04966">
    <property type="entry name" value="OprB"/>
    <property type="match status" value="1"/>
</dbReference>
<comment type="similarity">
    <text evidence="1 2">Belongs to the OprB family.</text>
</comment>
<reference evidence="3" key="2">
    <citation type="submission" date="2021-04" db="EMBL/GenBank/DDBJ databases">
        <authorList>
            <person name="Gilroy R."/>
        </authorList>
    </citation>
    <scope>NUCLEOTIDE SEQUENCE</scope>
    <source>
        <strain evidence="3">14975</strain>
    </source>
</reference>
<dbReference type="Gene3D" id="2.40.160.180">
    <property type="entry name" value="Carbohydrate-selective porin OprB"/>
    <property type="match status" value="1"/>
</dbReference>
<dbReference type="GO" id="GO:0015288">
    <property type="term" value="F:porin activity"/>
    <property type="evidence" value="ECO:0007669"/>
    <property type="project" value="InterPro"/>
</dbReference>
<name>A0A9D2AH90_9BACT</name>
<dbReference type="InterPro" id="IPR038673">
    <property type="entry name" value="OprB_sf"/>
</dbReference>
<feature type="chain" id="PRO_5039740736" evidence="2">
    <location>
        <begin position="22"/>
        <end position="497"/>
    </location>
</feature>
<dbReference type="EMBL" id="DXFQ01000119">
    <property type="protein sequence ID" value="HIX20239.1"/>
    <property type="molecule type" value="Genomic_DNA"/>
</dbReference>
<accession>A0A9D2AH90</accession>
<dbReference type="Proteomes" id="UP000823964">
    <property type="component" value="Unassembled WGS sequence"/>
</dbReference>
<sequence length="497" mass="54501">MKTDTLTCILLAGLSSLPLLADESGEYIDSAFGWNPAPLPPNDVPDSLSKTLPAELQHSRRQPGVPTPALILGQLQRDLNSDDKSGPCRGWIFFPSSPQKFMPYLDSIFVPGNTCAEPCALISEDPFSTSAQYVKTALSRVGLQYNLTISGDYTHVQPRPAPGLRRAFGSVNTSLWGSWFLAKSCDNSCGIFMTYEVDWGKGVNFNENRSSAQDSIGSLSNPQGCLRGGNGAFIPNLALGASLFDGTFVFLVGTLDVSNYLDQNAYSASWSGNLINQSFNYNPCLPLQWANFGVLTAWQPTEHFYWLYAGTSANTPVNHNPFNYITSDNWIHVSEIGFIFDDVFGMGPGTYRLQYTITTNDGQNGSGAALNFQQQLGRNSQLGFFTRCGLMDDQAAEFTGVQSAVTAGFVLQAPFTSQGWGSKSNHDQVALGFLWERAADSEKPCRYDSEYGVELSAVAQITPTFYLQPDIQYIFNPVHSPERSGEWIFQIQGVFAF</sequence>
<protein>
    <submittedName>
        <fullName evidence="3">Carbohydrate porin</fullName>
    </submittedName>
</protein>
<evidence type="ECO:0000256" key="1">
    <source>
        <dbReference type="ARBA" id="ARBA00008769"/>
    </source>
</evidence>
<evidence type="ECO:0000256" key="2">
    <source>
        <dbReference type="RuleBase" id="RU363072"/>
    </source>
</evidence>
<organism evidence="3 4">
    <name type="scientific">Candidatus Akkermansia intestinigallinarum</name>
    <dbReference type="NCBI Taxonomy" id="2838431"/>
    <lineage>
        <taxon>Bacteria</taxon>
        <taxon>Pseudomonadati</taxon>
        <taxon>Verrucomicrobiota</taxon>
        <taxon>Verrucomicrobiia</taxon>
        <taxon>Verrucomicrobiales</taxon>
        <taxon>Akkermansiaceae</taxon>
        <taxon>Akkermansia</taxon>
    </lineage>
</organism>
<dbReference type="AlphaFoldDB" id="A0A9D2AH90"/>
<dbReference type="GO" id="GO:0008643">
    <property type="term" value="P:carbohydrate transport"/>
    <property type="evidence" value="ECO:0007669"/>
    <property type="project" value="InterPro"/>
</dbReference>
<feature type="signal peptide" evidence="2">
    <location>
        <begin position="1"/>
        <end position="21"/>
    </location>
</feature>
<dbReference type="InterPro" id="IPR007049">
    <property type="entry name" value="Carb-sel_porin_OprB"/>
</dbReference>
<reference evidence="3" key="1">
    <citation type="journal article" date="2021" name="PeerJ">
        <title>Extensive microbial diversity within the chicken gut microbiome revealed by metagenomics and culture.</title>
        <authorList>
            <person name="Gilroy R."/>
            <person name="Ravi A."/>
            <person name="Getino M."/>
            <person name="Pursley I."/>
            <person name="Horton D.L."/>
            <person name="Alikhan N.F."/>
            <person name="Baker D."/>
            <person name="Gharbi K."/>
            <person name="Hall N."/>
            <person name="Watson M."/>
            <person name="Adriaenssens E.M."/>
            <person name="Foster-Nyarko E."/>
            <person name="Jarju S."/>
            <person name="Secka A."/>
            <person name="Antonio M."/>
            <person name="Oren A."/>
            <person name="Chaudhuri R.R."/>
            <person name="La Ragione R."/>
            <person name="Hildebrand F."/>
            <person name="Pallen M.J."/>
        </authorList>
    </citation>
    <scope>NUCLEOTIDE SEQUENCE</scope>
    <source>
        <strain evidence="3">14975</strain>
    </source>
</reference>
<proteinExistence type="inferred from homology"/>
<comment type="caution">
    <text evidence="3">The sequence shown here is derived from an EMBL/GenBank/DDBJ whole genome shotgun (WGS) entry which is preliminary data.</text>
</comment>
<evidence type="ECO:0000313" key="3">
    <source>
        <dbReference type="EMBL" id="HIX20239.1"/>
    </source>
</evidence>
<gene>
    <name evidence="3" type="ORF">H9862_06545</name>
</gene>